<protein>
    <submittedName>
        <fullName evidence="2">Uncharacterized protein</fullName>
    </submittedName>
</protein>
<sequence length="66" mass="6919">MNPQPGPLAPAFPRADSDPGRPSPVPGPPEQVVATSAMLAMPTPSSAPVRRRLFCHNLANPPRSLP</sequence>
<gene>
    <name evidence="2" type="ORF">GCM10009680_25240</name>
</gene>
<feature type="compositionally biased region" description="Pro residues" evidence="1">
    <location>
        <begin position="1"/>
        <end position="10"/>
    </location>
</feature>
<name>A0ABN2HAH4_9ACTN</name>
<evidence type="ECO:0000256" key="1">
    <source>
        <dbReference type="SAM" id="MobiDB-lite"/>
    </source>
</evidence>
<dbReference type="Proteomes" id="UP001499947">
    <property type="component" value="Unassembled WGS sequence"/>
</dbReference>
<proteinExistence type="predicted"/>
<keyword evidence="3" id="KW-1185">Reference proteome</keyword>
<evidence type="ECO:0000313" key="2">
    <source>
        <dbReference type="EMBL" id="GAA1684610.1"/>
    </source>
</evidence>
<reference evidence="2 3" key="1">
    <citation type="journal article" date="2019" name="Int. J. Syst. Evol. Microbiol.">
        <title>The Global Catalogue of Microorganisms (GCM) 10K type strain sequencing project: providing services to taxonomists for standard genome sequencing and annotation.</title>
        <authorList>
            <consortium name="The Broad Institute Genomics Platform"/>
            <consortium name="The Broad Institute Genome Sequencing Center for Infectious Disease"/>
            <person name="Wu L."/>
            <person name="Ma J."/>
        </authorList>
    </citation>
    <scope>NUCLEOTIDE SEQUENCE [LARGE SCALE GENOMIC DNA]</scope>
    <source>
        <strain evidence="2 3">JCM 13244</strain>
    </source>
</reference>
<dbReference type="EMBL" id="BAAALR010000031">
    <property type="protein sequence ID" value="GAA1684610.1"/>
    <property type="molecule type" value="Genomic_DNA"/>
</dbReference>
<accession>A0ABN2HAH4</accession>
<feature type="region of interest" description="Disordered" evidence="1">
    <location>
        <begin position="1"/>
        <end position="31"/>
    </location>
</feature>
<comment type="caution">
    <text evidence="2">The sequence shown here is derived from an EMBL/GenBank/DDBJ whole genome shotgun (WGS) entry which is preliminary data.</text>
</comment>
<evidence type="ECO:0000313" key="3">
    <source>
        <dbReference type="Proteomes" id="UP001499947"/>
    </source>
</evidence>
<organism evidence="2 3">
    <name type="scientific">Streptomyces yatensis</name>
    <dbReference type="NCBI Taxonomy" id="155177"/>
    <lineage>
        <taxon>Bacteria</taxon>
        <taxon>Bacillati</taxon>
        <taxon>Actinomycetota</taxon>
        <taxon>Actinomycetes</taxon>
        <taxon>Kitasatosporales</taxon>
        <taxon>Streptomycetaceae</taxon>
        <taxon>Streptomyces</taxon>
        <taxon>Streptomyces violaceusniger group</taxon>
    </lineage>
</organism>